<name>B4EMF8_BURCJ</name>
<dbReference type="eggNOG" id="ENOG502ZEED">
    <property type="taxonomic scope" value="Bacteria"/>
</dbReference>
<proteinExistence type="predicted"/>
<keyword evidence="2" id="KW-1185">Reference proteome</keyword>
<evidence type="ECO:0000313" key="2">
    <source>
        <dbReference type="Proteomes" id="UP000001035"/>
    </source>
</evidence>
<dbReference type="AlphaFoldDB" id="B4EMF8"/>
<dbReference type="RefSeq" id="WP_012493423.1">
    <property type="nucleotide sequence ID" value="NC_011001.1"/>
</dbReference>
<reference evidence="1 2" key="1">
    <citation type="journal article" date="2009" name="J. Bacteriol.">
        <title>The genome of Burkholderia cenocepacia J2315, an epidemic pathogen of cystic fibrosis patients.</title>
        <authorList>
            <person name="Holden M.T."/>
            <person name="Seth-Smith H.M."/>
            <person name="Crossman L.C."/>
            <person name="Sebaihia M."/>
            <person name="Bentley S.D."/>
            <person name="Cerdeno-Tarraga A.M."/>
            <person name="Thomson N.R."/>
            <person name="Bason N."/>
            <person name="Quail M.A."/>
            <person name="Sharp S."/>
            <person name="Cherevach I."/>
            <person name="Churcher C."/>
            <person name="Goodhead I."/>
            <person name="Hauser H."/>
            <person name="Holroyd N."/>
            <person name="Mungall K."/>
            <person name="Scott P."/>
            <person name="Walker D."/>
            <person name="White B."/>
            <person name="Rose H."/>
            <person name="Iversen P."/>
            <person name="Mil-Homens D."/>
            <person name="Rocha E.P."/>
            <person name="Fialho A.M."/>
            <person name="Baldwin A."/>
            <person name="Dowson C."/>
            <person name="Barrell B.G."/>
            <person name="Govan J.R."/>
            <person name="Vandamme P."/>
            <person name="Hart C.A."/>
            <person name="Mahenthiralingam E."/>
            <person name="Parkhill J."/>
        </authorList>
    </citation>
    <scope>NUCLEOTIDE SEQUENCE [LARGE SCALE GENOMIC DNA]</scope>
    <source>
        <strain evidence="2">ATCC BAA-245 / DSM 16553 / LMG 16656 / NCTC 13227 / J2315 / CF5610</strain>
    </source>
</reference>
<protein>
    <submittedName>
        <fullName evidence="1">Hypothetical phage protein</fullName>
    </submittedName>
</protein>
<dbReference type="HOGENOM" id="CLU_1394027_0_0_4"/>
<accession>B4EMF8</accession>
<gene>
    <name evidence="1" type="ORF">BCAM1894</name>
</gene>
<sequence length="195" mass="20575">MATPSKYTTGFADGMFSSGWMQGGVQGAWIQEPHTRYSLEGGFSNEPTALFGGVAIKTTMGAKGRMELGAGVTKAAAVADVQGFVIDSKMYHAVVTAQNTAPQVALHDGVHFARIGSRVRMYLGIDPTFAETLYGAPNTPVSFDFTKQQIIASTGATDVIPVTVTEVFEDGITLVYNAASDTVTYGRGPVAVVRL</sequence>
<evidence type="ECO:0000313" key="1">
    <source>
        <dbReference type="EMBL" id="CAR55754.1"/>
    </source>
</evidence>
<organism evidence="1 2">
    <name type="scientific">Burkholderia cenocepacia (strain ATCC BAA-245 / DSM 16553 / LMG 16656 / NCTC 13227 / J2315 / CF5610)</name>
    <name type="common">Burkholderia cepacia (strain J2315)</name>
    <dbReference type="NCBI Taxonomy" id="216591"/>
    <lineage>
        <taxon>Bacteria</taxon>
        <taxon>Pseudomonadati</taxon>
        <taxon>Pseudomonadota</taxon>
        <taxon>Betaproteobacteria</taxon>
        <taxon>Burkholderiales</taxon>
        <taxon>Burkholderiaceae</taxon>
        <taxon>Burkholderia</taxon>
        <taxon>Burkholderia cepacia complex</taxon>
    </lineage>
</organism>
<dbReference type="EMBL" id="AM747721">
    <property type="protein sequence ID" value="CAR55754.1"/>
    <property type="molecule type" value="Genomic_DNA"/>
</dbReference>
<dbReference type="Proteomes" id="UP000001035">
    <property type="component" value="Chromosome 2"/>
</dbReference>
<dbReference type="KEGG" id="bcj:BCAM1894"/>